<dbReference type="AlphaFoldDB" id="A0A645EZ73"/>
<accession>A0A645EZ73</accession>
<gene>
    <name evidence="1" type="ORF">SDC9_154503</name>
</gene>
<reference evidence="1" key="1">
    <citation type="submission" date="2019-08" db="EMBL/GenBank/DDBJ databases">
        <authorList>
            <person name="Kucharzyk K."/>
            <person name="Murdoch R.W."/>
            <person name="Higgins S."/>
            <person name="Loffler F."/>
        </authorList>
    </citation>
    <scope>NUCLEOTIDE SEQUENCE</scope>
</reference>
<sequence length="60" mass="6713">MVDQLVDCGEVEFHLFRLEAVLLELSGDEVAPGDLAFFKRGVAGEPDDLHAVPQRSRNRF</sequence>
<organism evidence="1">
    <name type="scientific">bioreactor metagenome</name>
    <dbReference type="NCBI Taxonomy" id="1076179"/>
    <lineage>
        <taxon>unclassified sequences</taxon>
        <taxon>metagenomes</taxon>
        <taxon>ecological metagenomes</taxon>
    </lineage>
</organism>
<proteinExistence type="predicted"/>
<comment type="caution">
    <text evidence="1">The sequence shown here is derived from an EMBL/GenBank/DDBJ whole genome shotgun (WGS) entry which is preliminary data.</text>
</comment>
<evidence type="ECO:0000313" key="1">
    <source>
        <dbReference type="EMBL" id="MPN07237.1"/>
    </source>
</evidence>
<protein>
    <submittedName>
        <fullName evidence="1">Uncharacterized protein</fullName>
    </submittedName>
</protein>
<dbReference type="EMBL" id="VSSQ01053197">
    <property type="protein sequence ID" value="MPN07237.1"/>
    <property type="molecule type" value="Genomic_DNA"/>
</dbReference>
<name>A0A645EZ73_9ZZZZ</name>